<dbReference type="InterPro" id="IPR000566">
    <property type="entry name" value="Lipocln_cytosolic_FA-bd_dom"/>
</dbReference>
<dbReference type="GO" id="GO:0008289">
    <property type="term" value="F:lipid binding"/>
    <property type="evidence" value="ECO:0007669"/>
    <property type="project" value="InterPro"/>
</dbReference>
<dbReference type="SUPFAM" id="SSF50814">
    <property type="entry name" value="Lipocalins"/>
    <property type="match status" value="1"/>
</dbReference>
<dbReference type="GO" id="GO:0042246">
    <property type="term" value="P:tissue regeneration"/>
    <property type="evidence" value="ECO:0007669"/>
    <property type="project" value="InterPro"/>
</dbReference>
<dbReference type="VEuPathDB" id="VectorBase:LDEU003178"/>
<dbReference type="PRINTS" id="PR01219">
    <property type="entry name" value="APOLIPOPROTD"/>
</dbReference>
<dbReference type="InterPro" id="IPR002969">
    <property type="entry name" value="ApolipopD"/>
</dbReference>
<dbReference type="GO" id="GO:0007420">
    <property type="term" value="P:brain development"/>
    <property type="evidence" value="ECO:0007669"/>
    <property type="project" value="InterPro"/>
</dbReference>
<dbReference type="PANTHER" id="PTHR10612:SF34">
    <property type="entry name" value="APOLIPOPROTEIN D"/>
    <property type="match status" value="1"/>
</dbReference>
<reference evidence="4 5" key="1">
    <citation type="journal article" date="2018" name="Gigascience">
        <title>Genomes of trombidid mites reveal novel predicted allergens and laterally-transferred genes associated with secondary metabolism.</title>
        <authorList>
            <person name="Dong X."/>
            <person name="Chaisiri K."/>
            <person name="Xia D."/>
            <person name="Armstrong S.D."/>
            <person name="Fang Y."/>
            <person name="Donnelly M.J."/>
            <person name="Kadowaki T."/>
            <person name="McGarry J.W."/>
            <person name="Darby A.C."/>
            <person name="Makepeace B.L."/>
        </authorList>
    </citation>
    <scope>NUCLEOTIDE SEQUENCE [LARGE SCALE GENOMIC DNA]</scope>
    <source>
        <strain evidence="4">UoL-UT</strain>
    </source>
</reference>
<accession>A0A443SMV1</accession>
<dbReference type="AlphaFoldDB" id="A0A443SMV1"/>
<dbReference type="Proteomes" id="UP000288716">
    <property type="component" value="Unassembled WGS sequence"/>
</dbReference>
<dbReference type="OrthoDB" id="565904at2759"/>
<evidence type="ECO:0000256" key="1">
    <source>
        <dbReference type="ARBA" id="ARBA00019890"/>
    </source>
</evidence>
<evidence type="ECO:0000313" key="4">
    <source>
        <dbReference type="EMBL" id="RWS28861.1"/>
    </source>
</evidence>
<evidence type="ECO:0000256" key="2">
    <source>
        <dbReference type="ARBA" id="ARBA00023283"/>
    </source>
</evidence>
<dbReference type="Gene3D" id="2.40.128.20">
    <property type="match status" value="1"/>
</dbReference>
<organism evidence="4 5">
    <name type="scientific">Leptotrombidium deliense</name>
    <dbReference type="NCBI Taxonomy" id="299467"/>
    <lineage>
        <taxon>Eukaryota</taxon>
        <taxon>Metazoa</taxon>
        <taxon>Ecdysozoa</taxon>
        <taxon>Arthropoda</taxon>
        <taxon>Chelicerata</taxon>
        <taxon>Arachnida</taxon>
        <taxon>Acari</taxon>
        <taxon>Acariformes</taxon>
        <taxon>Trombidiformes</taxon>
        <taxon>Prostigmata</taxon>
        <taxon>Anystina</taxon>
        <taxon>Parasitengona</taxon>
        <taxon>Trombiculoidea</taxon>
        <taxon>Trombiculidae</taxon>
        <taxon>Leptotrombidium</taxon>
    </lineage>
</organism>
<dbReference type="InterPro" id="IPR012674">
    <property type="entry name" value="Calycin"/>
</dbReference>
<sequence>MTYCFQSAPVPTDFPVVSTDYTTFAVIYDCNVFKGMKYESTWILARDRKPNISTVEKAEKILKSKNVDVSKLDVTDQINC</sequence>
<dbReference type="Pfam" id="PF00061">
    <property type="entry name" value="Lipocalin"/>
    <property type="match status" value="1"/>
</dbReference>
<evidence type="ECO:0000259" key="3">
    <source>
        <dbReference type="Pfam" id="PF00061"/>
    </source>
</evidence>
<keyword evidence="4" id="KW-0449">Lipoprotein</keyword>
<dbReference type="GO" id="GO:0000302">
    <property type="term" value="P:response to reactive oxygen species"/>
    <property type="evidence" value="ECO:0007669"/>
    <property type="project" value="TreeGrafter"/>
</dbReference>
<evidence type="ECO:0000313" key="5">
    <source>
        <dbReference type="Proteomes" id="UP000288716"/>
    </source>
</evidence>
<keyword evidence="5" id="KW-1185">Reference proteome</keyword>
<protein>
    <recommendedName>
        <fullName evidence="1">Apolipoprotein D</fullName>
    </recommendedName>
</protein>
<dbReference type="GO" id="GO:0005737">
    <property type="term" value="C:cytoplasm"/>
    <property type="evidence" value="ECO:0007669"/>
    <property type="project" value="TreeGrafter"/>
</dbReference>
<feature type="domain" description="Lipocalin/cytosolic fatty-acid binding" evidence="3">
    <location>
        <begin position="13"/>
        <end position="76"/>
    </location>
</feature>
<name>A0A443SMV1_9ACAR</name>
<keyword evidence="2" id="KW-0873">Pyrrolidone carboxylic acid</keyword>
<dbReference type="PANTHER" id="PTHR10612">
    <property type="entry name" value="APOLIPOPROTEIN D"/>
    <property type="match status" value="1"/>
</dbReference>
<gene>
    <name evidence="4" type="ORF">B4U80_13672</name>
</gene>
<comment type="caution">
    <text evidence="4">The sequence shown here is derived from an EMBL/GenBank/DDBJ whole genome shotgun (WGS) entry which is preliminary data.</text>
</comment>
<dbReference type="EMBL" id="NCKV01001177">
    <property type="protein sequence ID" value="RWS28861.1"/>
    <property type="molecule type" value="Genomic_DNA"/>
</dbReference>
<dbReference type="GO" id="GO:0006629">
    <property type="term" value="P:lipid metabolic process"/>
    <property type="evidence" value="ECO:0007669"/>
    <property type="project" value="TreeGrafter"/>
</dbReference>
<proteinExistence type="predicted"/>
<dbReference type="GO" id="GO:0006869">
    <property type="term" value="P:lipid transport"/>
    <property type="evidence" value="ECO:0007669"/>
    <property type="project" value="InterPro"/>
</dbReference>